<dbReference type="GO" id="GO:0009425">
    <property type="term" value="C:bacterial-type flagellum basal body"/>
    <property type="evidence" value="ECO:0007669"/>
    <property type="project" value="UniProtKB-SubCell"/>
</dbReference>
<evidence type="ECO:0000256" key="3">
    <source>
        <dbReference type="ARBA" id="ARBA00022989"/>
    </source>
</evidence>
<dbReference type="GO" id="GO:0044781">
    <property type="term" value="P:bacterial-type flagellum organization"/>
    <property type="evidence" value="ECO:0007669"/>
    <property type="project" value="UniProtKB-UniRule"/>
</dbReference>
<feature type="transmembrane region" description="Helical" evidence="7">
    <location>
        <begin position="38"/>
        <end position="62"/>
    </location>
</feature>
<keyword evidence="5 7" id="KW-0975">Bacterial flagellum</keyword>
<keyword evidence="9" id="KW-0966">Cell projection</keyword>
<keyword evidence="9" id="KW-0282">Flagellum</keyword>
<reference evidence="9 10" key="1">
    <citation type="submission" date="2018-01" db="EMBL/GenBank/DDBJ databases">
        <title>Complete genome sequences of the type strains of Marinobacter flavimaris and Marinobacter maroccanus.</title>
        <authorList>
            <person name="Palau M."/>
            <person name="Boujida N."/>
            <person name="Manresa A."/>
            <person name="Minana-Galbis D."/>
        </authorList>
    </citation>
    <scope>NUCLEOTIDE SEQUENCE [LARGE SCALE GENOMIC DNA]</scope>
    <source>
        <strain evidence="9 10">N4</strain>
    </source>
</reference>
<evidence type="ECO:0000256" key="1">
    <source>
        <dbReference type="ARBA" id="ARBA00022475"/>
    </source>
</evidence>
<keyword evidence="8" id="KW-0732">Signal</keyword>
<feature type="chain" id="PRO_5015771851" description="Flagellar protein" evidence="8">
    <location>
        <begin position="20"/>
        <end position="149"/>
    </location>
</feature>
<evidence type="ECO:0000256" key="5">
    <source>
        <dbReference type="ARBA" id="ARBA00023143"/>
    </source>
</evidence>
<evidence type="ECO:0000256" key="6">
    <source>
        <dbReference type="ARBA" id="ARBA00037937"/>
    </source>
</evidence>
<protein>
    <recommendedName>
        <fullName evidence="7">Flagellar protein</fullName>
    </recommendedName>
</protein>
<dbReference type="GO" id="GO:0005886">
    <property type="term" value="C:plasma membrane"/>
    <property type="evidence" value="ECO:0007669"/>
    <property type="project" value="UniProtKB-SubCell"/>
</dbReference>
<comment type="subcellular location">
    <subcellularLocation>
        <location evidence="7">Cell membrane</location>
    </subcellularLocation>
    <subcellularLocation>
        <location evidence="7">Bacterial flagellum basal body</location>
    </subcellularLocation>
</comment>
<proteinExistence type="inferred from homology"/>
<gene>
    <name evidence="9" type="primary">fliO</name>
    <name evidence="9" type="ORF">KEHDKFFH_01935</name>
</gene>
<comment type="caution">
    <text evidence="9">The sequence shown here is derived from an EMBL/GenBank/DDBJ whole genome shotgun (WGS) entry which is preliminary data.</text>
</comment>
<keyword evidence="9" id="KW-0969">Cilium</keyword>
<feature type="signal peptide" evidence="8">
    <location>
        <begin position="1"/>
        <end position="19"/>
    </location>
</feature>
<dbReference type="RefSeq" id="WP_104320350.1">
    <property type="nucleotide sequence ID" value="NZ_PSSX01000001.1"/>
</dbReference>
<dbReference type="Pfam" id="PF04347">
    <property type="entry name" value="FliO"/>
    <property type="match status" value="1"/>
</dbReference>
<dbReference type="PANTHER" id="PTHR38766">
    <property type="entry name" value="FLAGELLAR PROTEIN FLIO"/>
    <property type="match status" value="1"/>
</dbReference>
<dbReference type="EMBL" id="PSSX01000001">
    <property type="protein sequence ID" value="PPI86102.1"/>
    <property type="molecule type" value="Genomic_DNA"/>
</dbReference>
<keyword evidence="4 7" id="KW-0472">Membrane</keyword>
<evidence type="ECO:0000256" key="8">
    <source>
        <dbReference type="SAM" id="SignalP"/>
    </source>
</evidence>
<dbReference type="Proteomes" id="UP000239917">
    <property type="component" value="Unassembled WGS sequence"/>
</dbReference>
<dbReference type="PANTHER" id="PTHR38766:SF1">
    <property type="entry name" value="FLAGELLAR PROTEIN FLIO"/>
    <property type="match status" value="1"/>
</dbReference>
<dbReference type="OrthoDB" id="5741235at2"/>
<name>A0A2S5ZFZ2_9GAMM</name>
<evidence type="ECO:0000256" key="2">
    <source>
        <dbReference type="ARBA" id="ARBA00022692"/>
    </source>
</evidence>
<evidence type="ECO:0000256" key="7">
    <source>
        <dbReference type="RuleBase" id="RU362064"/>
    </source>
</evidence>
<evidence type="ECO:0000256" key="4">
    <source>
        <dbReference type="ARBA" id="ARBA00023136"/>
    </source>
</evidence>
<accession>A0A2S5ZFZ2</accession>
<sequence>MWSRLTAALALLVINPVVAQETAKTVAPDSPVRAPDTLGTIVSLGLGLVAVVAVIYGCAWIIRRMNGMTGMNNNAIKVVSVMAIGARERIALIEVGGQQILLGITPSAIRTLHVFDEPVVEAGSAGSGDFARRLQGMIGKSWTSPTRND</sequence>
<dbReference type="NCBIfam" id="TIGR03500">
    <property type="entry name" value="FliO_TIGR"/>
    <property type="match status" value="1"/>
</dbReference>
<keyword evidence="2 7" id="KW-0812">Transmembrane</keyword>
<dbReference type="InterPro" id="IPR052205">
    <property type="entry name" value="FliO/MopB"/>
</dbReference>
<evidence type="ECO:0000313" key="9">
    <source>
        <dbReference type="EMBL" id="PPI86102.1"/>
    </source>
</evidence>
<keyword evidence="1 7" id="KW-1003">Cell membrane</keyword>
<dbReference type="AlphaFoldDB" id="A0A2S5ZFZ2"/>
<keyword evidence="3 7" id="KW-1133">Transmembrane helix</keyword>
<keyword evidence="10" id="KW-1185">Reference proteome</keyword>
<comment type="similarity">
    <text evidence="6 7">Belongs to the FliO/MopB family.</text>
</comment>
<evidence type="ECO:0000313" key="10">
    <source>
        <dbReference type="Proteomes" id="UP000239917"/>
    </source>
</evidence>
<dbReference type="InterPro" id="IPR022781">
    <property type="entry name" value="Flagellar_biosynth_FliO"/>
</dbReference>
<organism evidence="9 10">
    <name type="scientific">Marinobacter maroccanus</name>
    <dbReference type="NCBI Taxonomy" id="2055143"/>
    <lineage>
        <taxon>Bacteria</taxon>
        <taxon>Pseudomonadati</taxon>
        <taxon>Pseudomonadota</taxon>
        <taxon>Gammaproteobacteria</taxon>
        <taxon>Pseudomonadales</taxon>
        <taxon>Marinobacteraceae</taxon>
        <taxon>Marinobacter</taxon>
    </lineage>
</organism>